<keyword evidence="4 8" id="KW-0378">Hydrolase</keyword>
<dbReference type="GO" id="GO:0008803">
    <property type="term" value="F:bis(5'-nucleosyl)-tetraphosphatase (symmetrical) activity"/>
    <property type="evidence" value="ECO:0007669"/>
    <property type="project" value="UniProtKB-EC"/>
</dbReference>
<comment type="caution">
    <text evidence="8">The sequence shown here is derived from an EMBL/GenBank/DDBJ whole genome shotgun (WGS) entry which is preliminary data.</text>
</comment>
<gene>
    <name evidence="8" type="primary">yqeK</name>
    <name evidence="8" type="ORF">H8710_00675</name>
</gene>
<dbReference type="RefSeq" id="WP_249293464.1">
    <property type="nucleotide sequence ID" value="NZ_JACRSV010000001.1"/>
</dbReference>
<dbReference type="InterPro" id="IPR051094">
    <property type="entry name" value="Diverse_Catalytic_Enzymes"/>
</dbReference>
<dbReference type="GO" id="GO:0046872">
    <property type="term" value="F:metal ion binding"/>
    <property type="evidence" value="ECO:0007669"/>
    <property type="project" value="UniProtKB-KW"/>
</dbReference>
<evidence type="ECO:0000259" key="7">
    <source>
        <dbReference type="PROSITE" id="PS51831"/>
    </source>
</evidence>
<dbReference type="EMBL" id="JACRSV010000001">
    <property type="protein sequence ID" value="MBC8558571.1"/>
    <property type="molecule type" value="Genomic_DNA"/>
</dbReference>
<reference evidence="8" key="1">
    <citation type="submission" date="2020-08" db="EMBL/GenBank/DDBJ databases">
        <title>Genome public.</title>
        <authorList>
            <person name="Liu C."/>
            <person name="Sun Q."/>
        </authorList>
    </citation>
    <scope>NUCLEOTIDE SEQUENCE</scope>
    <source>
        <strain evidence="8">NSJ-33</strain>
    </source>
</reference>
<dbReference type="InterPro" id="IPR005249">
    <property type="entry name" value="YqeK"/>
</dbReference>
<name>A0A926I675_9FIRM</name>
<proteinExistence type="predicted"/>
<keyword evidence="2" id="KW-0479">Metal-binding</keyword>
<dbReference type="InterPro" id="IPR003607">
    <property type="entry name" value="HD/PDEase_dom"/>
</dbReference>
<dbReference type="CDD" id="cd00077">
    <property type="entry name" value="HDc"/>
    <property type="match status" value="1"/>
</dbReference>
<dbReference type="InterPro" id="IPR006674">
    <property type="entry name" value="HD_domain"/>
</dbReference>
<dbReference type="SMART" id="SM00471">
    <property type="entry name" value="HDc"/>
    <property type="match status" value="1"/>
</dbReference>
<dbReference type="Pfam" id="PF01966">
    <property type="entry name" value="HD"/>
    <property type="match status" value="1"/>
</dbReference>
<sequence length="198" mass="22776">MIPWQEYDTLLRQKLSPKRYEHSIAVMERAVELAKRYGVDVDKARLAGLLHDIMKNEDKINLLQFIGNSDILLSVAEKNGPPLWHAIGGFLYARDVLKIEDADVLNAIRYHTTGRANMSPLEQVVYLADLTSSDRDYLDVEETRKRSEQSLHIGMLYSINFLICDLVKRGNMLHQDTVDCYNELIAQELNKNGKKTER</sequence>
<dbReference type="Proteomes" id="UP000610760">
    <property type="component" value="Unassembled WGS sequence"/>
</dbReference>
<evidence type="ECO:0000256" key="1">
    <source>
        <dbReference type="ARBA" id="ARBA00012506"/>
    </source>
</evidence>
<feature type="domain" description="HD" evidence="7">
    <location>
        <begin position="19"/>
        <end position="134"/>
    </location>
</feature>
<dbReference type="Gene3D" id="1.10.3210.10">
    <property type="entry name" value="Hypothetical protein af1432"/>
    <property type="match status" value="1"/>
</dbReference>
<evidence type="ECO:0000256" key="3">
    <source>
        <dbReference type="ARBA" id="ARBA00022741"/>
    </source>
</evidence>
<evidence type="ECO:0000256" key="4">
    <source>
        <dbReference type="ARBA" id="ARBA00022801"/>
    </source>
</evidence>
<dbReference type="SUPFAM" id="SSF109604">
    <property type="entry name" value="HD-domain/PDEase-like"/>
    <property type="match status" value="1"/>
</dbReference>
<dbReference type="PROSITE" id="PS51831">
    <property type="entry name" value="HD"/>
    <property type="match status" value="1"/>
</dbReference>
<keyword evidence="3" id="KW-0547">Nucleotide-binding</keyword>
<dbReference type="InterPro" id="IPR006675">
    <property type="entry name" value="HDIG_dom"/>
</dbReference>
<dbReference type="PANTHER" id="PTHR35795">
    <property type="entry name" value="SLR1885 PROTEIN"/>
    <property type="match status" value="1"/>
</dbReference>
<dbReference type="AlphaFoldDB" id="A0A926I675"/>
<comment type="catalytic activity">
    <reaction evidence="6">
        <text>P(1),P(4)-bis(5'-adenosyl) tetraphosphate + H2O = 2 ADP + 2 H(+)</text>
        <dbReference type="Rhea" id="RHEA:24252"/>
        <dbReference type="ChEBI" id="CHEBI:15377"/>
        <dbReference type="ChEBI" id="CHEBI:15378"/>
        <dbReference type="ChEBI" id="CHEBI:58141"/>
        <dbReference type="ChEBI" id="CHEBI:456216"/>
        <dbReference type="EC" id="3.6.1.41"/>
    </reaction>
</comment>
<dbReference type="PANTHER" id="PTHR35795:SF1">
    <property type="entry name" value="BIS(5'-NUCLEOSYL)-TETRAPHOSPHATASE, SYMMETRICAL"/>
    <property type="match status" value="1"/>
</dbReference>
<accession>A0A926I675</accession>
<evidence type="ECO:0000256" key="5">
    <source>
        <dbReference type="ARBA" id="ARBA00023004"/>
    </source>
</evidence>
<dbReference type="EC" id="3.6.1.41" evidence="1"/>
<keyword evidence="9" id="KW-1185">Reference proteome</keyword>
<organism evidence="8 9">
    <name type="scientific">Fumia xinanensis</name>
    <dbReference type="NCBI Taxonomy" id="2763659"/>
    <lineage>
        <taxon>Bacteria</taxon>
        <taxon>Bacillati</taxon>
        <taxon>Bacillota</taxon>
        <taxon>Clostridia</taxon>
        <taxon>Eubacteriales</taxon>
        <taxon>Oscillospiraceae</taxon>
        <taxon>Fumia</taxon>
    </lineage>
</organism>
<evidence type="ECO:0000313" key="9">
    <source>
        <dbReference type="Proteomes" id="UP000610760"/>
    </source>
</evidence>
<evidence type="ECO:0000256" key="6">
    <source>
        <dbReference type="ARBA" id="ARBA00049417"/>
    </source>
</evidence>
<evidence type="ECO:0000313" key="8">
    <source>
        <dbReference type="EMBL" id="MBC8558571.1"/>
    </source>
</evidence>
<dbReference type="NCBIfam" id="TIGR00277">
    <property type="entry name" value="HDIG"/>
    <property type="match status" value="1"/>
</dbReference>
<dbReference type="NCBIfam" id="TIGR00488">
    <property type="entry name" value="bis(5'-nucleosyl)-tetraphosphatase (symmetrical) YqeK"/>
    <property type="match status" value="1"/>
</dbReference>
<keyword evidence="5" id="KW-0408">Iron</keyword>
<evidence type="ECO:0000256" key="2">
    <source>
        <dbReference type="ARBA" id="ARBA00022723"/>
    </source>
</evidence>
<dbReference type="GO" id="GO:0000166">
    <property type="term" value="F:nucleotide binding"/>
    <property type="evidence" value="ECO:0007669"/>
    <property type="project" value="UniProtKB-KW"/>
</dbReference>
<protein>
    <recommendedName>
        <fullName evidence="1">bis(5'-nucleosyl)-tetraphosphatase (symmetrical)</fullName>
        <ecNumber evidence="1">3.6.1.41</ecNumber>
    </recommendedName>
</protein>